<dbReference type="GO" id="GO:0004312">
    <property type="term" value="F:fatty acid synthase activity"/>
    <property type="evidence" value="ECO:0007669"/>
    <property type="project" value="TreeGrafter"/>
</dbReference>
<dbReference type="SUPFAM" id="SSF52151">
    <property type="entry name" value="FabD/lysophospholipase-like"/>
    <property type="match status" value="1"/>
</dbReference>
<dbReference type="Pfam" id="PF00109">
    <property type="entry name" value="ketoacyl-synt"/>
    <property type="match status" value="1"/>
</dbReference>
<dbReference type="CDD" id="cd00833">
    <property type="entry name" value="PKS"/>
    <property type="match status" value="1"/>
</dbReference>
<dbReference type="InterPro" id="IPR016036">
    <property type="entry name" value="Malonyl_transacylase_ACP-bd"/>
</dbReference>
<reference evidence="6 7" key="1">
    <citation type="submission" date="2010-10" db="EMBL/GenBank/DDBJ databases">
        <title>Complete sequence of Frankia sp. EuI1c.</title>
        <authorList>
            <consortium name="US DOE Joint Genome Institute"/>
            <person name="Lucas S."/>
            <person name="Copeland A."/>
            <person name="Lapidus A."/>
            <person name="Cheng J.-F."/>
            <person name="Bruce D."/>
            <person name="Goodwin L."/>
            <person name="Pitluck S."/>
            <person name="Chertkov O."/>
            <person name="Detter J.C."/>
            <person name="Han C."/>
            <person name="Tapia R."/>
            <person name="Land M."/>
            <person name="Hauser L."/>
            <person name="Jeffries C."/>
            <person name="Kyrpides N."/>
            <person name="Ivanova N."/>
            <person name="Mikhailova N."/>
            <person name="Beauchemin N."/>
            <person name="Sen A."/>
            <person name="Sur S.A."/>
            <person name="Gtari M."/>
            <person name="Wall L."/>
            <person name="Tisa L."/>
            <person name="Woyke T."/>
        </authorList>
    </citation>
    <scope>NUCLEOTIDE SEQUENCE [LARGE SCALE GENOMIC DNA]</scope>
    <source>
        <strain evidence="7">DSM 45817 / CECT 9037 / EuI1c</strain>
    </source>
</reference>
<dbReference type="PANTHER" id="PTHR43775:SF37">
    <property type="entry name" value="SI:DKEY-61P9.11"/>
    <property type="match status" value="1"/>
</dbReference>
<dbReference type="Gene3D" id="3.40.366.10">
    <property type="entry name" value="Malonyl-Coenzyme A Acyl Carrier Protein, domain 2"/>
    <property type="match status" value="1"/>
</dbReference>
<dbReference type="InterPro" id="IPR042104">
    <property type="entry name" value="PKS_dehydratase_sf"/>
</dbReference>
<gene>
    <name evidence="6" type="ordered locus">FraEuI1c_1559</name>
</gene>
<dbReference type="InterPro" id="IPR018201">
    <property type="entry name" value="Ketoacyl_synth_AS"/>
</dbReference>
<dbReference type="InterPro" id="IPR032821">
    <property type="entry name" value="PKS_assoc"/>
</dbReference>
<dbReference type="InterPro" id="IPR050091">
    <property type="entry name" value="PKS_NRPS_Biosynth_Enz"/>
</dbReference>
<dbReference type="InterPro" id="IPR016039">
    <property type="entry name" value="Thiolase-like"/>
</dbReference>
<sequence>MTPHATASAGEPDRPAVTPAAGPGWRPAPVAIVGMAVLLPGAPDLATYWQNLISGSDAITEVPPGRWDPAFYDPRGASGPARADRIYCRRGGFVDELAWIDPLRFGIPPRDVPSIEPDQLLALRVAAAAIEDAGGAAALGDPRRVGVILGRGGYLGPGLARLDQRLRTARQLVETLGTLLPGLGSDDLEKVRTAFTDQLGPEAPDAAMGVVPNLAAARIAGRLDLGGPAFTVDAACASSLIAIDSAVAELSSGRCEAVLAGGVHHCHDITLWSVFAQIRALSKSQRSRPFDRNADGLLIGEGTGVVVLKRLADARRDGNRIYAVIRGTGVSSDGRAGGLVSPDPDGQQAAIERAWHAAGLDPRAPGAVGLIEAHGTATPSGDTAELTTLARVFGPGSGDPADVGALGSVKAMIGHTMAAAGVAGLVKAALALHNRVLLPAVNCEDPHPTVAETRFRPLPAAVPWESDGPRRAGVNAFGFGGTNAHVLLQEAPQPTAATRAVLAPARLGTALGAPAAVVPAPAEQRSAPVAAVAEPELVLRLAASTPDELGVLLEVEDATLRAAATSPAADAAVGARLGLVNPTGRRLAAARHAVGGMRLGAWEAWRGRGEVWASAQPLLAGPAPGRTAFVFPGLEAEFSPQLDDVAHHFGITLSADLSNADLGRHGTSVLLVSRVLDRVLRRLRIEPDALAGHSIGEWSAMFAAGMFDDDAVDADIFAADPYEGDVPDVEYASLACSADQARQHLRGHPGIVLSHDNAPASTVVAGPPAAVADLAAELRRKNIVVQIMPFRSGFHTPMLRPHLAALRARTDRLQLRRPAQLPLWSATTATPYPADLAEVRELFVRHLVEPVLFRQTIQAMYAAGTRVFIQVGPGRLGGLVDGVLEDAPHLTIAANSAHRDGLGQLRRLAVALWVENADPDFAVLDAAGVSGGRLDTGPTTAAEPAPRQSLVRLDLSAASIVLASASLPRLDLTDSGLRTPGDGAFERPEAGHGSSWPLSGDHPLVATAAQDPLAQELVALLTETADTAATLLAPPVRAHRSERGPATGATTTDVIHTVAASTMPTPDQAPRVEPGGTGWTATLHVSTAAMPYLLDHALTPQAPDWPDLADRRPVVAATTTVALMAGYARAASGRVAVGVYDVRFDHWLTAEPATDVAVAVRPEGPDRYRVTFAGYASGLVRVADAYPTERPPRWPVDTDAEQPPDMTGRDLYRERWMFHGPAFQGVTSLLGHGPTHVRAVLTASRTPGALLDAAGQLLGYWVRLRETDRYVMFPVRIGGIEFLGPDPAPGSPVTCHAWVRQCDDEWVEAYLQLVEGNQVWAVVYGWVNRRFDLPAQLDEAFRWPERQPFAERRADGWMVATERWSDLAVREMVLSRYLGAAERAQYDATPPTLRREWLLRRIAVKDAVRAQLWGPRRQAIFPAQLRVSDPFGTASRPDGAHRRDVTGAVAVSGAHGYALPPFEIEVTSQPDLAAAIARPLAARTDPATPDSASHDEHHLESRGIEA</sequence>
<evidence type="ECO:0000259" key="5">
    <source>
        <dbReference type="PROSITE" id="PS52004"/>
    </source>
</evidence>
<dbReference type="InterPro" id="IPR014043">
    <property type="entry name" value="Acyl_transferase_dom"/>
</dbReference>
<dbReference type="Proteomes" id="UP000002484">
    <property type="component" value="Chromosome"/>
</dbReference>
<evidence type="ECO:0000256" key="3">
    <source>
        <dbReference type="ARBA" id="ARBA00022679"/>
    </source>
</evidence>
<dbReference type="InParanoid" id="E3J7L0"/>
<feature type="region of interest" description="Disordered" evidence="4">
    <location>
        <begin position="974"/>
        <end position="995"/>
    </location>
</feature>
<dbReference type="InterPro" id="IPR016035">
    <property type="entry name" value="Acyl_Trfase/lysoPLipase"/>
</dbReference>
<dbReference type="GO" id="GO:0006633">
    <property type="term" value="P:fatty acid biosynthetic process"/>
    <property type="evidence" value="ECO:0007669"/>
    <property type="project" value="InterPro"/>
</dbReference>
<keyword evidence="7" id="KW-1185">Reference proteome</keyword>
<feature type="region of interest" description="Disordered" evidence="4">
    <location>
        <begin position="1"/>
        <end position="22"/>
    </location>
</feature>
<name>E3J7L0_PSEI1</name>
<dbReference type="eggNOG" id="COG3321">
    <property type="taxonomic scope" value="Bacteria"/>
</dbReference>
<dbReference type="SUPFAM" id="SSF53901">
    <property type="entry name" value="Thiolase-like"/>
    <property type="match status" value="1"/>
</dbReference>
<dbReference type="RefSeq" id="WP_013422738.1">
    <property type="nucleotide sequence ID" value="NC_014666.1"/>
</dbReference>
<dbReference type="HOGENOM" id="CLU_000022_31_5_11"/>
<evidence type="ECO:0000256" key="1">
    <source>
        <dbReference type="ARBA" id="ARBA00022450"/>
    </source>
</evidence>
<keyword evidence="2" id="KW-0597">Phosphoprotein</keyword>
<dbReference type="Gene3D" id="3.10.129.110">
    <property type="entry name" value="Polyketide synthase dehydratase"/>
    <property type="match status" value="1"/>
</dbReference>
<dbReference type="GO" id="GO:0005737">
    <property type="term" value="C:cytoplasm"/>
    <property type="evidence" value="ECO:0007669"/>
    <property type="project" value="TreeGrafter"/>
</dbReference>
<evidence type="ECO:0000256" key="4">
    <source>
        <dbReference type="SAM" id="MobiDB-lite"/>
    </source>
</evidence>
<dbReference type="EMBL" id="CP002299">
    <property type="protein sequence ID" value="ADP79619.1"/>
    <property type="molecule type" value="Genomic_DNA"/>
</dbReference>
<keyword evidence="1" id="KW-0596">Phosphopantetheine</keyword>
<dbReference type="InterPro" id="IPR020841">
    <property type="entry name" value="PKS_Beta-ketoAc_synthase_dom"/>
</dbReference>
<dbReference type="InterPro" id="IPR014030">
    <property type="entry name" value="Ketoacyl_synth_N"/>
</dbReference>
<dbReference type="SUPFAM" id="SSF55048">
    <property type="entry name" value="Probable ACP-binding domain of malonyl-CoA ACP transacylase"/>
    <property type="match status" value="1"/>
</dbReference>
<dbReference type="Pfam" id="PF00698">
    <property type="entry name" value="Acyl_transf_1"/>
    <property type="match status" value="1"/>
</dbReference>
<dbReference type="InterPro" id="IPR001227">
    <property type="entry name" value="Ac_transferase_dom_sf"/>
</dbReference>
<dbReference type="SMART" id="SM00825">
    <property type="entry name" value="PKS_KS"/>
    <property type="match status" value="1"/>
</dbReference>
<evidence type="ECO:0000313" key="6">
    <source>
        <dbReference type="EMBL" id="ADP79619.1"/>
    </source>
</evidence>
<dbReference type="PANTHER" id="PTHR43775">
    <property type="entry name" value="FATTY ACID SYNTHASE"/>
    <property type="match status" value="1"/>
</dbReference>
<dbReference type="SMART" id="SM00827">
    <property type="entry name" value="PKS_AT"/>
    <property type="match status" value="1"/>
</dbReference>
<feature type="domain" description="Ketosynthase family 3 (KS3)" evidence="5">
    <location>
        <begin position="27"/>
        <end position="490"/>
    </location>
</feature>
<evidence type="ECO:0000256" key="2">
    <source>
        <dbReference type="ARBA" id="ARBA00022553"/>
    </source>
</evidence>
<dbReference type="STRING" id="298654.FraEuI1c_1559"/>
<feature type="compositionally biased region" description="Basic and acidic residues" evidence="4">
    <location>
        <begin position="1492"/>
        <end position="1506"/>
    </location>
</feature>
<evidence type="ECO:0000313" key="7">
    <source>
        <dbReference type="Proteomes" id="UP000002484"/>
    </source>
</evidence>
<organism evidence="6 7">
    <name type="scientific">Pseudofrankia inefficax (strain DSM 45817 / CECT 9037 / DDB 130130 / EuI1c)</name>
    <name type="common">Frankia inefficax</name>
    <dbReference type="NCBI Taxonomy" id="298654"/>
    <lineage>
        <taxon>Bacteria</taxon>
        <taxon>Bacillati</taxon>
        <taxon>Actinomycetota</taxon>
        <taxon>Actinomycetes</taxon>
        <taxon>Frankiales</taxon>
        <taxon>Frankiaceae</taxon>
        <taxon>Pseudofrankia</taxon>
    </lineage>
</organism>
<dbReference type="PROSITE" id="PS00606">
    <property type="entry name" value="KS3_1"/>
    <property type="match status" value="1"/>
</dbReference>
<dbReference type="Gene3D" id="3.40.47.10">
    <property type="match status" value="1"/>
</dbReference>
<dbReference type="Pfam" id="PF02801">
    <property type="entry name" value="Ketoacyl-synt_C"/>
    <property type="match status" value="1"/>
</dbReference>
<protein>
    <submittedName>
        <fullName evidence="6">Beta-ketoacyl synthase</fullName>
    </submittedName>
</protein>
<dbReference type="GO" id="GO:0005886">
    <property type="term" value="C:plasma membrane"/>
    <property type="evidence" value="ECO:0007669"/>
    <property type="project" value="TreeGrafter"/>
</dbReference>
<feature type="region of interest" description="Disordered" evidence="4">
    <location>
        <begin position="1478"/>
        <end position="1506"/>
    </location>
</feature>
<dbReference type="KEGG" id="fri:FraEuI1c_1559"/>
<accession>E3J7L0</accession>
<dbReference type="GO" id="GO:0071770">
    <property type="term" value="P:DIM/DIP cell wall layer assembly"/>
    <property type="evidence" value="ECO:0007669"/>
    <property type="project" value="TreeGrafter"/>
</dbReference>
<proteinExistence type="predicted"/>
<keyword evidence="3" id="KW-0808">Transferase</keyword>
<dbReference type="Pfam" id="PF16197">
    <property type="entry name" value="KAsynt_C_assoc"/>
    <property type="match status" value="1"/>
</dbReference>
<dbReference type="GO" id="GO:0004315">
    <property type="term" value="F:3-oxoacyl-[acyl-carrier-protein] synthase activity"/>
    <property type="evidence" value="ECO:0007669"/>
    <property type="project" value="InterPro"/>
</dbReference>
<dbReference type="PROSITE" id="PS52004">
    <property type="entry name" value="KS3_2"/>
    <property type="match status" value="1"/>
</dbReference>
<dbReference type="InterPro" id="IPR014031">
    <property type="entry name" value="Ketoacyl_synth_C"/>
</dbReference>